<evidence type="ECO:0000313" key="4">
    <source>
        <dbReference type="Proteomes" id="UP000244904"/>
    </source>
</evidence>
<evidence type="ECO:0000259" key="2">
    <source>
        <dbReference type="SMART" id="SM01204"/>
    </source>
</evidence>
<proteinExistence type="predicted"/>
<name>A0A2R8B0N2_9RHOB</name>
<dbReference type="AlphaFoldDB" id="A0A2R8B0N2"/>
<organism evidence="3 4">
    <name type="scientific">Pseudoprimorskyibacter insulae</name>
    <dbReference type="NCBI Taxonomy" id="1695997"/>
    <lineage>
        <taxon>Bacteria</taxon>
        <taxon>Pseudomonadati</taxon>
        <taxon>Pseudomonadota</taxon>
        <taxon>Alphaproteobacteria</taxon>
        <taxon>Rhodobacterales</taxon>
        <taxon>Paracoccaceae</taxon>
        <taxon>Pseudoprimorskyibacter</taxon>
    </lineage>
</organism>
<evidence type="ECO:0008006" key="5">
    <source>
        <dbReference type="Google" id="ProtNLM"/>
    </source>
</evidence>
<sequence length="392" mass="42421">MEVDAQPAAPEETTTGPAIMTAQVASDTRNPVASLKKQLGNTVFDLVCIFASPRCDFRTLARQASGQFGDADVLACTTAGEIGNLGYQDGQIIAVGFPRRWFKSATYVIPRLDNLNSKALMDAMIQSRFLMMQAAPSFQHEFALTLIDGLSLQEERLTAHLSSGLGPMPLFGGSSGDGTAFRQTLLARNGETYENAALIALVRSACAVKVFSIDHFMPSDTRMVVTRADPAQRIVYEINAEPAADEYARLLGRDASQLNSSVFAAHPVLVRLADTHHARSIQQVRPNGALQFFSAIDEGMVLSLAEHDDIIRNLDDGLTNLAAPVAPERIIGCDCLFRRIAAEETQQGRAMSQMLTKHRVVGFSTYGEQIGSLHVNQTFTGVAIYPPSSSKG</sequence>
<dbReference type="EMBL" id="OMOJ01000015">
    <property type="protein sequence ID" value="SPF81848.1"/>
    <property type="molecule type" value="Genomic_DNA"/>
</dbReference>
<dbReference type="SMART" id="SM01204">
    <property type="entry name" value="FIST_C"/>
    <property type="match status" value="1"/>
</dbReference>
<dbReference type="Pfam" id="PF08495">
    <property type="entry name" value="FIST"/>
    <property type="match status" value="1"/>
</dbReference>
<keyword evidence="4" id="KW-1185">Reference proteome</keyword>
<evidence type="ECO:0000259" key="1">
    <source>
        <dbReference type="SMART" id="SM00897"/>
    </source>
</evidence>
<gene>
    <name evidence="3" type="ORF">PRI8871_03673</name>
</gene>
<accession>A0A2R8B0N2</accession>
<dbReference type="PANTHER" id="PTHR40252">
    <property type="entry name" value="BLR0328 PROTEIN"/>
    <property type="match status" value="1"/>
</dbReference>
<evidence type="ECO:0000313" key="3">
    <source>
        <dbReference type="EMBL" id="SPF81848.1"/>
    </source>
</evidence>
<dbReference type="PANTHER" id="PTHR40252:SF2">
    <property type="entry name" value="BLR0328 PROTEIN"/>
    <property type="match status" value="1"/>
</dbReference>
<dbReference type="Pfam" id="PF10442">
    <property type="entry name" value="FIST_C"/>
    <property type="match status" value="1"/>
</dbReference>
<feature type="domain" description="FIST" evidence="1">
    <location>
        <begin position="42"/>
        <end position="242"/>
    </location>
</feature>
<feature type="domain" description="FIST C-domain" evidence="2">
    <location>
        <begin position="243"/>
        <end position="372"/>
    </location>
</feature>
<reference evidence="4" key="1">
    <citation type="submission" date="2018-03" db="EMBL/GenBank/DDBJ databases">
        <authorList>
            <person name="Rodrigo-Torres L."/>
            <person name="Arahal R. D."/>
            <person name="Lucena T."/>
        </authorList>
    </citation>
    <scope>NUCLEOTIDE SEQUENCE [LARGE SCALE GENOMIC DNA]</scope>
    <source>
        <strain evidence="4">CECT 8871</strain>
    </source>
</reference>
<dbReference type="SMART" id="SM00897">
    <property type="entry name" value="FIST"/>
    <property type="match status" value="1"/>
</dbReference>
<dbReference type="InterPro" id="IPR013702">
    <property type="entry name" value="FIST_domain_N"/>
</dbReference>
<dbReference type="Proteomes" id="UP000244904">
    <property type="component" value="Unassembled WGS sequence"/>
</dbReference>
<protein>
    <recommendedName>
        <fullName evidence="5">FIST N domain protein</fullName>
    </recommendedName>
</protein>
<dbReference type="InterPro" id="IPR019494">
    <property type="entry name" value="FIST_C"/>
</dbReference>